<evidence type="ECO:0000313" key="7">
    <source>
        <dbReference type="Proteomes" id="UP001341281"/>
    </source>
</evidence>
<dbReference type="PANTHER" id="PTHR42648:SF25">
    <property type="entry name" value="RNA-DIRECTED DNA POLYMERASE"/>
    <property type="match status" value="1"/>
</dbReference>
<dbReference type="InterPro" id="IPR001878">
    <property type="entry name" value="Znf_CCHC"/>
</dbReference>
<evidence type="ECO:0000256" key="3">
    <source>
        <dbReference type="SAM" id="MobiDB-lite"/>
    </source>
</evidence>
<dbReference type="GO" id="GO:0008233">
    <property type="term" value="F:peptidase activity"/>
    <property type="evidence" value="ECO:0007669"/>
    <property type="project" value="UniProtKB-KW"/>
</dbReference>
<dbReference type="GO" id="GO:0006508">
    <property type="term" value="P:proteolysis"/>
    <property type="evidence" value="ECO:0007669"/>
    <property type="project" value="UniProtKB-KW"/>
</dbReference>
<sequence length="878" mass="94960">MSQPPPINTGNGGNGGGNVGGSGGAIMQRVIREVGGGTSYPALTKTNYSDWAALMKVKLKARALWAAVDPGGVELQEDMMALDILASAVPAEMVATVANKETAKAAWDAIKTMRVGDERVRKSTAQHLRRQFDLATSKEDENVEDYSMRLSGMVAQLATLGVTLDEPTVVGKFLRSVPARFKQIVVAIQTLLDVSTLTLEEATGRLKAAEGELEAPPPSVHHNGKLYLTEEAWEAKWKQREAEKSSADGGSGGSSRRGGKSGCGRGRGADAGAASSSSSRPGTGIGKVGRNQCRKCGKTGHWARDCRLKPKKEQANVAQEEEALMLLRAMLAPASGLPSALAVSPSRDAAAGAASSDRRVHLREEKVFVQLGAKEERDSRSWICDTGATNHMTGSRGAFVDLDTAVCGSVRFGDDSVAEIEGCGTVLFSCKNGEHRSFTGVYYIPQFTANIVSLGQLEEADYDIHLRCGAMEIREPGGSLLARIPRAGNRLYVLNVNVARPVCLAERGEECAWRWHARLGHINMPALRKMAWEELVQGLPAIEQVDQLCEACLAGKQRHTAFPDQAQWRAERALELVHGDLCGPVTPATLSGNSYFLLLVDDRSRYMWLALLPPRIVQRRPSRSSRRVWRRSPAANRMDRGGEFMSKEFMEYCAVDGVHLQLTAPYSPQQNGVIERQNAMVVGTTRSLLKAKGLPAWFWGEAVHTAVYLLNRVPTKAVEGKTPFEVWYGKKPAVHHLKTFGCIVYVKNTVPHLKKLEDRGRKMIFVGYEKGSKAYRAYDPVAKRVHVTCDVVFDEAAQWDWSGGNMNSTDADHGSNNTFTVEYRVAPEQEGVEDAAPATLDGGMEPRTPSAMAATLGAASPAAAAEAGSPPALAGAIS</sequence>
<dbReference type="Gene3D" id="4.10.60.10">
    <property type="entry name" value="Zinc finger, CCHC-type"/>
    <property type="match status" value="1"/>
</dbReference>
<dbReference type="Proteomes" id="UP001341281">
    <property type="component" value="Chromosome 10"/>
</dbReference>
<dbReference type="GO" id="GO:0003676">
    <property type="term" value="F:nucleic acid binding"/>
    <property type="evidence" value="ECO:0007669"/>
    <property type="project" value="InterPro"/>
</dbReference>
<feature type="compositionally biased region" description="Gly residues" evidence="3">
    <location>
        <begin position="249"/>
        <end position="266"/>
    </location>
</feature>
<dbReference type="GO" id="GO:0015074">
    <property type="term" value="P:DNA integration"/>
    <property type="evidence" value="ECO:0007669"/>
    <property type="project" value="InterPro"/>
</dbReference>
<protein>
    <submittedName>
        <fullName evidence="6">Uncharacterized protein</fullName>
    </submittedName>
</protein>
<dbReference type="PROSITE" id="PS50994">
    <property type="entry name" value="INTEGRASE"/>
    <property type="match status" value="1"/>
</dbReference>
<dbReference type="SUPFAM" id="SSF53098">
    <property type="entry name" value="Ribonuclease H-like"/>
    <property type="match status" value="1"/>
</dbReference>
<keyword evidence="7" id="KW-1185">Reference proteome</keyword>
<dbReference type="Pfam" id="PF00098">
    <property type="entry name" value="zf-CCHC"/>
    <property type="match status" value="1"/>
</dbReference>
<dbReference type="Pfam" id="PF25597">
    <property type="entry name" value="SH3_retrovirus"/>
    <property type="match status" value="1"/>
</dbReference>
<dbReference type="InterPro" id="IPR001584">
    <property type="entry name" value="Integrase_cat-core"/>
</dbReference>
<keyword evidence="2" id="KW-0862">Zinc</keyword>
<gene>
    <name evidence="6" type="ORF">U9M48_042159</name>
</gene>
<dbReference type="PROSITE" id="PS50158">
    <property type="entry name" value="ZF_CCHC"/>
    <property type="match status" value="1"/>
</dbReference>
<dbReference type="Pfam" id="PF14223">
    <property type="entry name" value="Retrotran_gag_2"/>
    <property type="match status" value="1"/>
</dbReference>
<keyword evidence="2" id="KW-0479">Metal-binding</keyword>
<feature type="domain" description="Integrase catalytic" evidence="5">
    <location>
        <begin position="569"/>
        <end position="731"/>
    </location>
</feature>
<organism evidence="6 7">
    <name type="scientific">Paspalum notatum var. saurae</name>
    <dbReference type="NCBI Taxonomy" id="547442"/>
    <lineage>
        <taxon>Eukaryota</taxon>
        <taxon>Viridiplantae</taxon>
        <taxon>Streptophyta</taxon>
        <taxon>Embryophyta</taxon>
        <taxon>Tracheophyta</taxon>
        <taxon>Spermatophyta</taxon>
        <taxon>Magnoliopsida</taxon>
        <taxon>Liliopsida</taxon>
        <taxon>Poales</taxon>
        <taxon>Poaceae</taxon>
        <taxon>PACMAD clade</taxon>
        <taxon>Panicoideae</taxon>
        <taxon>Andropogonodae</taxon>
        <taxon>Paspaleae</taxon>
        <taxon>Paspalinae</taxon>
        <taxon>Paspalum</taxon>
    </lineage>
</organism>
<feature type="compositionally biased region" description="Low complexity" evidence="3">
    <location>
        <begin position="270"/>
        <end position="282"/>
    </location>
</feature>
<dbReference type="InterPro" id="IPR054722">
    <property type="entry name" value="PolX-like_BBD"/>
</dbReference>
<proteinExistence type="predicted"/>
<evidence type="ECO:0000259" key="4">
    <source>
        <dbReference type="PROSITE" id="PS50158"/>
    </source>
</evidence>
<dbReference type="InterPro" id="IPR012337">
    <property type="entry name" value="RNaseH-like_sf"/>
</dbReference>
<dbReference type="InterPro" id="IPR036397">
    <property type="entry name" value="RNaseH_sf"/>
</dbReference>
<evidence type="ECO:0000256" key="1">
    <source>
        <dbReference type="ARBA" id="ARBA00022670"/>
    </source>
</evidence>
<feature type="region of interest" description="Disordered" evidence="3">
    <location>
        <begin position="238"/>
        <end position="291"/>
    </location>
</feature>
<evidence type="ECO:0000259" key="5">
    <source>
        <dbReference type="PROSITE" id="PS50994"/>
    </source>
</evidence>
<dbReference type="PANTHER" id="PTHR42648">
    <property type="entry name" value="TRANSPOSASE, PUTATIVE-RELATED"/>
    <property type="match status" value="1"/>
</dbReference>
<dbReference type="InterPro" id="IPR039537">
    <property type="entry name" value="Retrotran_Ty1/copia-like"/>
</dbReference>
<feature type="domain" description="CCHC-type" evidence="4">
    <location>
        <begin position="293"/>
        <end position="307"/>
    </location>
</feature>
<dbReference type="AlphaFoldDB" id="A0AAQ3US26"/>
<dbReference type="SMART" id="SM00343">
    <property type="entry name" value="ZnF_C2HC"/>
    <property type="match status" value="1"/>
</dbReference>
<dbReference type="SUPFAM" id="SSF57756">
    <property type="entry name" value="Retrovirus zinc finger-like domains"/>
    <property type="match status" value="1"/>
</dbReference>
<dbReference type="Pfam" id="PF22936">
    <property type="entry name" value="Pol_BBD"/>
    <property type="match status" value="1"/>
</dbReference>
<keyword evidence="1" id="KW-0645">Protease</keyword>
<dbReference type="Gene3D" id="3.30.420.10">
    <property type="entry name" value="Ribonuclease H-like superfamily/Ribonuclease H"/>
    <property type="match status" value="1"/>
</dbReference>
<dbReference type="InterPro" id="IPR036875">
    <property type="entry name" value="Znf_CCHC_sf"/>
</dbReference>
<keyword evidence="2" id="KW-0863">Zinc-finger</keyword>
<dbReference type="EMBL" id="CP144754">
    <property type="protein sequence ID" value="WVZ96529.1"/>
    <property type="molecule type" value="Genomic_DNA"/>
</dbReference>
<accession>A0AAQ3US26</accession>
<dbReference type="InterPro" id="IPR025724">
    <property type="entry name" value="GAG-pre-integrase_dom"/>
</dbReference>
<evidence type="ECO:0000313" key="6">
    <source>
        <dbReference type="EMBL" id="WVZ96529.1"/>
    </source>
</evidence>
<name>A0AAQ3US26_PASNO</name>
<reference evidence="6 7" key="1">
    <citation type="submission" date="2024-02" db="EMBL/GenBank/DDBJ databases">
        <title>High-quality chromosome-scale genome assembly of Pensacola bahiagrass (Paspalum notatum Flugge var. saurae).</title>
        <authorList>
            <person name="Vega J.M."/>
            <person name="Podio M."/>
            <person name="Orjuela J."/>
            <person name="Siena L.A."/>
            <person name="Pessino S.C."/>
            <person name="Combes M.C."/>
            <person name="Mariac C."/>
            <person name="Albertini E."/>
            <person name="Pupilli F."/>
            <person name="Ortiz J.P.A."/>
            <person name="Leblanc O."/>
        </authorList>
    </citation>
    <scope>NUCLEOTIDE SEQUENCE [LARGE SCALE GENOMIC DNA]</scope>
    <source>
        <strain evidence="6">R1</strain>
        <tissue evidence="6">Leaf</tissue>
    </source>
</reference>
<evidence type="ECO:0000256" key="2">
    <source>
        <dbReference type="PROSITE-ProRule" id="PRU00047"/>
    </source>
</evidence>
<dbReference type="GO" id="GO:0008270">
    <property type="term" value="F:zinc ion binding"/>
    <property type="evidence" value="ECO:0007669"/>
    <property type="project" value="UniProtKB-KW"/>
</dbReference>
<keyword evidence="1" id="KW-0378">Hydrolase</keyword>
<dbReference type="Pfam" id="PF13976">
    <property type="entry name" value="gag_pre-integrs"/>
    <property type="match status" value="1"/>
</dbReference>
<dbReference type="InterPro" id="IPR057670">
    <property type="entry name" value="SH3_retrovirus"/>
</dbReference>